<evidence type="ECO:0000256" key="9">
    <source>
        <dbReference type="HAMAP-Rule" id="MF_00135"/>
    </source>
</evidence>
<dbReference type="Pfam" id="PF00697">
    <property type="entry name" value="PRAI"/>
    <property type="match status" value="1"/>
</dbReference>
<name>A0ABP9B577_9SPHI</name>
<reference evidence="12" key="1">
    <citation type="journal article" date="2019" name="Int. J. Syst. Evol. Microbiol.">
        <title>The Global Catalogue of Microorganisms (GCM) 10K type strain sequencing project: providing services to taxonomists for standard genome sequencing and annotation.</title>
        <authorList>
            <consortium name="The Broad Institute Genomics Platform"/>
            <consortium name="The Broad Institute Genome Sequencing Center for Infectious Disease"/>
            <person name="Wu L."/>
            <person name="Ma J."/>
        </authorList>
    </citation>
    <scope>NUCLEOTIDE SEQUENCE [LARGE SCALE GENOMIC DNA]</scope>
    <source>
        <strain evidence="12">JCM 18200</strain>
    </source>
</reference>
<dbReference type="EMBL" id="BAABIQ010000008">
    <property type="protein sequence ID" value="GAA4789163.1"/>
    <property type="molecule type" value="Genomic_DNA"/>
</dbReference>
<dbReference type="InterPro" id="IPR044643">
    <property type="entry name" value="TrpF_fam"/>
</dbReference>
<comment type="similarity">
    <text evidence="9">Belongs to the TrpF family.</text>
</comment>
<evidence type="ECO:0000256" key="4">
    <source>
        <dbReference type="ARBA" id="ARBA00022272"/>
    </source>
</evidence>
<organism evidence="11 12">
    <name type="scientific">Olivibacter ginsenosidimutans</name>
    <dbReference type="NCBI Taxonomy" id="1176537"/>
    <lineage>
        <taxon>Bacteria</taxon>
        <taxon>Pseudomonadati</taxon>
        <taxon>Bacteroidota</taxon>
        <taxon>Sphingobacteriia</taxon>
        <taxon>Sphingobacteriales</taxon>
        <taxon>Sphingobacteriaceae</taxon>
        <taxon>Olivibacter</taxon>
    </lineage>
</organism>
<dbReference type="HAMAP" id="MF_00135">
    <property type="entry name" value="PRAI"/>
    <property type="match status" value="1"/>
</dbReference>
<protein>
    <recommendedName>
        <fullName evidence="4 9">N-(5'-phosphoribosyl)anthranilate isomerase</fullName>
        <shortName evidence="9">PRAI</shortName>
        <ecNumber evidence="3 9">5.3.1.24</ecNumber>
    </recommendedName>
</protein>
<dbReference type="CDD" id="cd00405">
    <property type="entry name" value="PRAI"/>
    <property type="match status" value="1"/>
</dbReference>
<dbReference type="SUPFAM" id="SSF51366">
    <property type="entry name" value="Ribulose-phoshate binding barrel"/>
    <property type="match status" value="1"/>
</dbReference>
<dbReference type="PANTHER" id="PTHR42894">
    <property type="entry name" value="N-(5'-PHOSPHORIBOSYL)ANTHRANILATE ISOMERASE"/>
    <property type="match status" value="1"/>
</dbReference>
<dbReference type="GO" id="GO:0016853">
    <property type="term" value="F:isomerase activity"/>
    <property type="evidence" value="ECO:0007669"/>
    <property type="project" value="UniProtKB-KW"/>
</dbReference>
<evidence type="ECO:0000256" key="3">
    <source>
        <dbReference type="ARBA" id="ARBA00012572"/>
    </source>
</evidence>
<keyword evidence="12" id="KW-1185">Reference proteome</keyword>
<evidence type="ECO:0000256" key="5">
    <source>
        <dbReference type="ARBA" id="ARBA00022605"/>
    </source>
</evidence>
<proteinExistence type="inferred from homology"/>
<comment type="caution">
    <text evidence="11">The sequence shown here is derived from an EMBL/GenBank/DDBJ whole genome shotgun (WGS) entry which is preliminary data.</text>
</comment>
<accession>A0ABP9B577</accession>
<keyword evidence="6 9" id="KW-0822">Tryptophan biosynthesis</keyword>
<sequence>MNRLKLKICGMTDQANINDVLSVGPDYLGFIFYASSKRYVKGLSADFVRQLTVVQKVGVFVDASLDDIKQAIIHYGLDFVQLHGQEQPDFVQQVKALNVRIIKAFGMAADFDWQCLRAYQEMADYFLFDTKTSSHGGSGEVFDWTLLQQYPLQVPYFLSGGLSLTNLVAVNTFDDPRLYALDVNSKFESSPGFKDIQLLKQIKK</sequence>
<dbReference type="Proteomes" id="UP001501411">
    <property type="component" value="Unassembled WGS sequence"/>
</dbReference>
<evidence type="ECO:0000313" key="12">
    <source>
        <dbReference type="Proteomes" id="UP001501411"/>
    </source>
</evidence>
<dbReference type="InterPro" id="IPR011060">
    <property type="entry name" value="RibuloseP-bd_barrel"/>
</dbReference>
<comment type="pathway">
    <text evidence="2 9">Amino-acid biosynthesis; L-tryptophan biosynthesis; L-tryptophan from chorismate: step 3/5.</text>
</comment>
<keyword evidence="8 9" id="KW-0413">Isomerase</keyword>
<dbReference type="RefSeq" id="WP_345231312.1">
    <property type="nucleotide sequence ID" value="NZ_BAABIQ010000008.1"/>
</dbReference>
<evidence type="ECO:0000256" key="6">
    <source>
        <dbReference type="ARBA" id="ARBA00022822"/>
    </source>
</evidence>
<dbReference type="PANTHER" id="PTHR42894:SF1">
    <property type="entry name" value="N-(5'-PHOSPHORIBOSYL)ANTHRANILATE ISOMERASE"/>
    <property type="match status" value="1"/>
</dbReference>
<evidence type="ECO:0000256" key="2">
    <source>
        <dbReference type="ARBA" id="ARBA00004664"/>
    </source>
</evidence>
<keyword evidence="5 9" id="KW-0028">Amino-acid biosynthesis</keyword>
<keyword evidence="7 9" id="KW-0057">Aromatic amino acid biosynthesis</keyword>
<dbReference type="InterPro" id="IPR013785">
    <property type="entry name" value="Aldolase_TIM"/>
</dbReference>
<evidence type="ECO:0000256" key="7">
    <source>
        <dbReference type="ARBA" id="ARBA00023141"/>
    </source>
</evidence>
<evidence type="ECO:0000259" key="10">
    <source>
        <dbReference type="Pfam" id="PF00697"/>
    </source>
</evidence>
<dbReference type="Gene3D" id="3.20.20.70">
    <property type="entry name" value="Aldolase class I"/>
    <property type="match status" value="1"/>
</dbReference>
<dbReference type="InterPro" id="IPR001240">
    <property type="entry name" value="PRAI_dom"/>
</dbReference>
<feature type="domain" description="N-(5'phosphoribosyl) anthranilate isomerase (PRAI)" evidence="10">
    <location>
        <begin position="6"/>
        <end position="202"/>
    </location>
</feature>
<gene>
    <name evidence="9" type="primary">trpF</name>
    <name evidence="11" type="ORF">GCM10023231_16830</name>
</gene>
<dbReference type="EC" id="5.3.1.24" evidence="3 9"/>
<comment type="catalytic activity">
    <reaction evidence="1 9">
        <text>N-(5-phospho-beta-D-ribosyl)anthranilate = 1-(2-carboxyphenylamino)-1-deoxy-D-ribulose 5-phosphate</text>
        <dbReference type="Rhea" id="RHEA:21540"/>
        <dbReference type="ChEBI" id="CHEBI:18277"/>
        <dbReference type="ChEBI" id="CHEBI:58613"/>
        <dbReference type="EC" id="5.3.1.24"/>
    </reaction>
</comment>
<evidence type="ECO:0000256" key="8">
    <source>
        <dbReference type="ARBA" id="ARBA00023235"/>
    </source>
</evidence>
<evidence type="ECO:0000256" key="1">
    <source>
        <dbReference type="ARBA" id="ARBA00001164"/>
    </source>
</evidence>
<evidence type="ECO:0000313" key="11">
    <source>
        <dbReference type="EMBL" id="GAA4789163.1"/>
    </source>
</evidence>